<name>A0ABQ2P9Z9_9NEIS</name>
<dbReference type="EMBL" id="BMLX01000003">
    <property type="protein sequence ID" value="GGP22050.1"/>
    <property type="molecule type" value="Genomic_DNA"/>
</dbReference>
<protein>
    <submittedName>
        <fullName evidence="2">Uncharacterized protein</fullName>
    </submittedName>
</protein>
<evidence type="ECO:0000256" key="1">
    <source>
        <dbReference type="SAM" id="MobiDB-lite"/>
    </source>
</evidence>
<sequence>MFAKTTGRLPAMKPIGQQIPTGDAHTWKERSRGYASISHLLRDLISTYDAHRNDAGAFLYEVFDAFTLDELTYVWKWDADGSGAGLSDAELDKRLAHLLASDG</sequence>
<evidence type="ECO:0000313" key="2">
    <source>
        <dbReference type="EMBL" id="GGP22050.1"/>
    </source>
</evidence>
<accession>A0ABQ2P9Z9</accession>
<feature type="region of interest" description="Disordered" evidence="1">
    <location>
        <begin position="1"/>
        <end position="22"/>
    </location>
</feature>
<keyword evidence="3" id="KW-1185">Reference proteome</keyword>
<dbReference type="Proteomes" id="UP000637267">
    <property type="component" value="Unassembled WGS sequence"/>
</dbReference>
<gene>
    <name evidence="2" type="ORF">GCM10010970_23180</name>
</gene>
<organism evidence="2 3">
    <name type="scientific">Silvimonas iriomotensis</name>
    <dbReference type="NCBI Taxonomy" id="449662"/>
    <lineage>
        <taxon>Bacteria</taxon>
        <taxon>Pseudomonadati</taxon>
        <taxon>Pseudomonadota</taxon>
        <taxon>Betaproteobacteria</taxon>
        <taxon>Neisseriales</taxon>
        <taxon>Chitinibacteraceae</taxon>
        <taxon>Silvimonas</taxon>
    </lineage>
</organism>
<comment type="caution">
    <text evidence="2">The sequence shown here is derived from an EMBL/GenBank/DDBJ whole genome shotgun (WGS) entry which is preliminary data.</text>
</comment>
<evidence type="ECO:0000313" key="3">
    <source>
        <dbReference type="Proteomes" id="UP000637267"/>
    </source>
</evidence>
<proteinExistence type="predicted"/>
<reference evidence="3" key="1">
    <citation type="journal article" date="2019" name="Int. J. Syst. Evol. Microbiol.">
        <title>The Global Catalogue of Microorganisms (GCM) 10K type strain sequencing project: providing services to taxonomists for standard genome sequencing and annotation.</title>
        <authorList>
            <consortium name="The Broad Institute Genomics Platform"/>
            <consortium name="The Broad Institute Genome Sequencing Center for Infectious Disease"/>
            <person name="Wu L."/>
            <person name="Ma J."/>
        </authorList>
    </citation>
    <scope>NUCLEOTIDE SEQUENCE [LARGE SCALE GENOMIC DNA]</scope>
    <source>
        <strain evidence="3">CGMCC 1.8859</strain>
    </source>
</reference>